<evidence type="ECO:0000256" key="4">
    <source>
        <dbReference type="ARBA" id="ARBA00023125"/>
    </source>
</evidence>
<dbReference type="SUPFAM" id="SSF52172">
    <property type="entry name" value="CheY-like"/>
    <property type="match status" value="1"/>
</dbReference>
<gene>
    <name evidence="12" type="ORF">BSCA_1988</name>
</gene>
<dbReference type="AlphaFoldDB" id="A0A087D6Z9"/>
<organism evidence="12 13">
    <name type="scientific">Bifidobacterium scardovii</name>
    <dbReference type="NCBI Taxonomy" id="158787"/>
    <lineage>
        <taxon>Bacteria</taxon>
        <taxon>Bacillati</taxon>
        <taxon>Actinomycetota</taxon>
        <taxon>Actinomycetes</taxon>
        <taxon>Bifidobacteriales</taxon>
        <taxon>Bifidobacteriaceae</taxon>
        <taxon>Bifidobacterium</taxon>
    </lineage>
</organism>
<dbReference type="GO" id="GO:0000976">
    <property type="term" value="F:transcription cis-regulatory region binding"/>
    <property type="evidence" value="ECO:0007669"/>
    <property type="project" value="TreeGrafter"/>
</dbReference>
<dbReference type="SMART" id="SM00448">
    <property type="entry name" value="REC"/>
    <property type="match status" value="1"/>
</dbReference>
<evidence type="ECO:0000313" key="12">
    <source>
        <dbReference type="EMBL" id="KFI91299.1"/>
    </source>
</evidence>
<dbReference type="GO" id="GO:0032993">
    <property type="term" value="C:protein-DNA complex"/>
    <property type="evidence" value="ECO:0007669"/>
    <property type="project" value="TreeGrafter"/>
</dbReference>
<evidence type="ECO:0000256" key="2">
    <source>
        <dbReference type="ARBA" id="ARBA00022490"/>
    </source>
</evidence>
<comment type="caution">
    <text evidence="12">The sequence shown here is derived from an EMBL/GenBank/DDBJ whole genome shotgun (WGS) entry which is preliminary data.</text>
</comment>
<comment type="function">
    <text evidence="6">Member of the two-component regulatory system HssS/HssR involved in intracellular heme homeostasis and tempering of staphylococcal virulence. Phosphorylated HssR binds to a direct repeat sequence within hrtAB promoter and activates the expression of hrtAB, an efflux pump, in response to extracellular heme, hemin, hemoglobin or blood.</text>
</comment>
<dbReference type="InterPro" id="IPR039420">
    <property type="entry name" value="WalR-like"/>
</dbReference>
<evidence type="ECO:0000259" key="11">
    <source>
        <dbReference type="PROSITE" id="PS51755"/>
    </source>
</evidence>
<dbReference type="RefSeq" id="WP_197074438.1">
    <property type="nucleotide sequence ID" value="NZ_CAUPKV010000015.1"/>
</dbReference>
<proteinExistence type="predicted"/>
<evidence type="ECO:0000256" key="3">
    <source>
        <dbReference type="ARBA" id="ARBA00023026"/>
    </source>
</evidence>
<evidence type="ECO:0000256" key="1">
    <source>
        <dbReference type="ARBA" id="ARBA00004496"/>
    </source>
</evidence>
<dbReference type="InterPro" id="IPR011006">
    <property type="entry name" value="CheY-like_superfamily"/>
</dbReference>
<feature type="domain" description="OmpR/PhoB-type" evidence="11">
    <location>
        <begin position="127"/>
        <end position="224"/>
    </location>
</feature>
<feature type="DNA-binding region" description="OmpR/PhoB-type" evidence="9">
    <location>
        <begin position="127"/>
        <end position="224"/>
    </location>
</feature>
<evidence type="ECO:0000256" key="7">
    <source>
        <dbReference type="ARBA" id="ARBA00039976"/>
    </source>
</evidence>
<dbReference type="PANTHER" id="PTHR48111">
    <property type="entry name" value="REGULATOR OF RPOS"/>
    <property type="match status" value="1"/>
</dbReference>
<dbReference type="Gene3D" id="1.10.10.10">
    <property type="entry name" value="Winged helix-like DNA-binding domain superfamily/Winged helix DNA-binding domain"/>
    <property type="match status" value="1"/>
</dbReference>
<dbReference type="GO" id="GO:0005829">
    <property type="term" value="C:cytosol"/>
    <property type="evidence" value="ECO:0007669"/>
    <property type="project" value="TreeGrafter"/>
</dbReference>
<dbReference type="Proteomes" id="UP000029033">
    <property type="component" value="Unassembled WGS sequence"/>
</dbReference>
<evidence type="ECO:0000256" key="8">
    <source>
        <dbReference type="PROSITE-ProRule" id="PRU00169"/>
    </source>
</evidence>
<dbReference type="EMBL" id="JGZO01000023">
    <property type="protein sequence ID" value="KFI91299.1"/>
    <property type="molecule type" value="Genomic_DNA"/>
</dbReference>
<dbReference type="InterPro" id="IPR001867">
    <property type="entry name" value="OmpR/PhoB-type_DNA-bd"/>
</dbReference>
<comment type="subcellular location">
    <subcellularLocation>
        <location evidence="1">Cytoplasm</location>
    </subcellularLocation>
</comment>
<evidence type="ECO:0000256" key="5">
    <source>
        <dbReference type="ARBA" id="ARBA00023159"/>
    </source>
</evidence>
<keyword evidence="13" id="KW-1185">Reference proteome</keyword>
<keyword evidence="3" id="KW-0843">Virulence</keyword>
<evidence type="ECO:0000259" key="10">
    <source>
        <dbReference type="PROSITE" id="PS50110"/>
    </source>
</evidence>
<dbReference type="Pfam" id="PF00072">
    <property type="entry name" value="Response_reg"/>
    <property type="match status" value="1"/>
</dbReference>
<dbReference type="CDD" id="cd00383">
    <property type="entry name" value="trans_reg_C"/>
    <property type="match status" value="1"/>
</dbReference>
<dbReference type="PANTHER" id="PTHR48111:SF49">
    <property type="entry name" value="HEME RESPONSE REGULATOR HSSR"/>
    <property type="match status" value="1"/>
</dbReference>
<evidence type="ECO:0000313" key="13">
    <source>
        <dbReference type="Proteomes" id="UP000029033"/>
    </source>
</evidence>
<accession>A0A087D6Z9</accession>
<reference evidence="12 13" key="1">
    <citation type="submission" date="2014-03" db="EMBL/GenBank/DDBJ databases">
        <title>Genomics of Bifidobacteria.</title>
        <authorList>
            <person name="Ventura M."/>
            <person name="Milani C."/>
            <person name="Lugli G.A."/>
        </authorList>
    </citation>
    <scope>NUCLEOTIDE SEQUENCE [LARGE SCALE GENOMIC DNA]</scope>
    <source>
        <strain evidence="12 13">LMG 21589</strain>
    </source>
</reference>
<sequence length="226" mass="25613">MAMATIVVVEDEKELNDIMCMYLRDAGYTVHGCLSANEAYAAMHGRIIDLVISDIMMPGLDGFEFAAKLRQMDEHLPIIFVTARDDMASKKHGFHTGVDDYMVKPVELDELVLRVEALLRRAGIEESHLLKVGGLVLDAGEMSAQWDGNPVELTVREFNILYKLLSFPRQVFSRGQLMDEFWGQDADNNLRVTDVYITRLRQKFADCPYFSILTMRGLGYKAVPNQ</sequence>
<dbReference type="PROSITE" id="PS50110">
    <property type="entry name" value="RESPONSE_REGULATORY"/>
    <property type="match status" value="1"/>
</dbReference>
<name>A0A087D6Z9_9BIFI</name>
<dbReference type="SMART" id="SM00862">
    <property type="entry name" value="Trans_reg_C"/>
    <property type="match status" value="1"/>
</dbReference>
<dbReference type="GO" id="GO:0006355">
    <property type="term" value="P:regulation of DNA-templated transcription"/>
    <property type="evidence" value="ECO:0007669"/>
    <property type="project" value="InterPro"/>
</dbReference>
<keyword evidence="4 9" id="KW-0238">DNA-binding</keyword>
<evidence type="ECO:0000256" key="6">
    <source>
        <dbReference type="ARBA" id="ARBA00037471"/>
    </source>
</evidence>
<feature type="modified residue" description="4-aspartylphosphate" evidence="8">
    <location>
        <position position="54"/>
    </location>
</feature>
<keyword evidence="5" id="KW-0010">Activator</keyword>
<evidence type="ECO:0000256" key="9">
    <source>
        <dbReference type="PROSITE-ProRule" id="PRU01091"/>
    </source>
</evidence>
<dbReference type="InterPro" id="IPR036388">
    <property type="entry name" value="WH-like_DNA-bd_sf"/>
</dbReference>
<dbReference type="Pfam" id="PF00486">
    <property type="entry name" value="Trans_reg_C"/>
    <property type="match status" value="1"/>
</dbReference>
<dbReference type="eggNOG" id="COG0745">
    <property type="taxonomic scope" value="Bacteria"/>
</dbReference>
<protein>
    <recommendedName>
        <fullName evidence="7">Heme response regulator HssR</fullName>
    </recommendedName>
</protein>
<dbReference type="GeneID" id="85165398"/>
<dbReference type="PROSITE" id="PS51755">
    <property type="entry name" value="OMPR_PHOB"/>
    <property type="match status" value="1"/>
</dbReference>
<dbReference type="GO" id="GO:0000156">
    <property type="term" value="F:phosphorelay response regulator activity"/>
    <property type="evidence" value="ECO:0007669"/>
    <property type="project" value="TreeGrafter"/>
</dbReference>
<feature type="domain" description="Response regulatory" evidence="10">
    <location>
        <begin position="5"/>
        <end position="119"/>
    </location>
</feature>
<keyword evidence="8" id="KW-0597">Phosphoprotein</keyword>
<keyword evidence="2" id="KW-0963">Cytoplasm</keyword>
<dbReference type="STRING" id="158787.BSCA_1988"/>
<dbReference type="InterPro" id="IPR001789">
    <property type="entry name" value="Sig_transdc_resp-reg_receiver"/>
</dbReference>
<dbReference type="Gene3D" id="3.40.50.2300">
    <property type="match status" value="1"/>
</dbReference>